<comment type="caution">
    <text evidence="2">The sequence shown here is derived from an EMBL/GenBank/DDBJ whole genome shotgun (WGS) entry which is preliminary data.</text>
</comment>
<feature type="domain" description="YrdC-like" evidence="1">
    <location>
        <begin position="16"/>
        <end position="199"/>
    </location>
</feature>
<dbReference type="InterPro" id="IPR006070">
    <property type="entry name" value="Sua5-like_dom"/>
</dbReference>
<evidence type="ECO:0000313" key="3">
    <source>
        <dbReference type="Proteomes" id="UP000226437"/>
    </source>
</evidence>
<reference evidence="2 3" key="1">
    <citation type="submission" date="2017-10" db="EMBL/GenBank/DDBJ databases">
        <title>The draft genome sequence of Lewinella marina KCTC 32374.</title>
        <authorList>
            <person name="Wang K."/>
        </authorList>
    </citation>
    <scope>NUCLEOTIDE SEQUENCE [LARGE SCALE GENOMIC DNA]</scope>
    <source>
        <strain evidence="2 3">MKG-38</strain>
    </source>
</reference>
<dbReference type="Proteomes" id="UP000226437">
    <property type="component" value="Unassembled WGS sequence"/>
</dbReference>
<dbReference type="GO" id="GO:0003725">
    <property type="term" value="F:double-stranded RNA binding"/>
    <property type="evidence" value="ECO:0007669"/>
    <property type="project" value="InterPro"/>
</dbReference>
<dbReference type="OrthoDB" id="9814580at2"/>
<dbReference type="PROSITE" id="PS51163">
    <property type="entry name" value="YRDC"/>
    <property type="match status" value="1"/>
</dbReference>
<dbReference type="EMBL" id="PDLO01000001">
    <property type="protein sequence ID" value="PHK99640.1"/>
    <property type="molecule type" value="Genomic_DNA"/>
</dbReference>
<evidence type="ECO:0000259" key="1">
    <source>
        <dbReference type="PROSITE" id="PS51163"/>
    </source>
</evidence>
<evidence type="ECO:0000313" key="2">
    <source>
        <dbReference type="EMBL" id="PHK99640.1"/>
    </source>
</evidence>
<organism evidence="2 3">
    <name type="scientific">Neolewinella marina</name>
    <dbReference type="NCBI Taxonomy" id="438751"/>
    <lineage>
        <taxon>Bacteria</taxon>
        <taxon>Pseudomonadati</taxon>
        <taxon>Bacteroidota</taxon>
        <taxon>Saprospiria</taxon>
        <taxon>Saprospirales</taxon>
        <taxon>Lewinellaceae</taxon>
        <taxon>Neolewinella</taxon>
    </lineage>
</organism>
<keyword evidence="3" id="KW-1185">Reference proteome</keyword>
<dbReference type="RefSeq" id="WP_099104619.1">
    <property type="nucleotide sequence ID" value="NZ_JAATJF010000001.1"/>
</dbReference>
<gene>
    <name evidence="2" type="ORF">CGL56_00910</name>
</gene>
<dbReference type="AlphaFoldDB" id="A0A2G0CI94"/>
<accession>A0A2G0CI94</accession>
<dbReference type="SUPFAM" id="SSF55821">
    <property type="entry name" value="YrdC/RibB"/>
    <property type="match status" value="1"/>
</dbReference>
<dbReference type="Pfam" id="PF01300">
    <property type="entry name" value="Sua5_yciO_yrdC"/>
    <property type="match status" value="1"/>
</dbReference>
<dbReference type="Gene3D" id="3.90.870.10">
    <property type="entry name" value="DHBP synthase"/>
    <property type="match status" value="1"/>
</dbReference>
<dbReference type="InterPro" id="IPR017945">
    <property type="entry name" value="DHBP_synth_RibB-like_a/b_dom"/>
</dbReference>
<name>A0A2G0CI94_9BACT</name>
<protein>
    <recommendedName>
        <fullName evidence="1">YrdC-like domain-containing protein</fullName>
    </recommendedName>
</protein>
<sequence length="199" mass="22323">MNLRTNYTPSIQHQLPVRGTEAISTLTSGGLVLLPTANLWQVVVDATRRSAVTALLDTCPISKRNRPELIFADREALLSWFPNLHPKIDTLLLYHGRALTVSLPASKQVPMGLVDYRDEVNIRLAMDSFCYRLCEDLEGPLAACFAMGHGQTLLPTRFGQINSDVLYRADYTVTRRQKETLGSRPAVHVRMDGEELQFL</sequence>
<proteinExistence type="predicted"/>